<evidence type="ECO:0000313" key="3">
    <source>
        <dbReference type="EMBL" id="MEP0818622.1"/>
    </source>
</evidence>
<feature type="signal peptide" evidence="2">
    <location>
        <begin position="1"/>
        <end position="27"/>
    </location>
</feature>
<organism evidence="3 4">
    <name type="scientific">Trichocoleus desertorum GB2-A4</name>
    <dbReference type="NCBI Taxonomy" id="2933944"/>
    <lineage>
        <taxon>Bacteria</taxon>
        <taxon>Bacillati</taxon>
        <taxon>Cyanobacteriota</taxon>
        <taxon>Cyanophyceae</taxon>
        <taxon>Leptolyngbyales</taxon>
        <taxon>Trichocoleusaceae</taxon>
        <taxon>Trichocoleus</taxon>
    </lineage>
</organism>
<comment type="caution">
    <text evidence="3">The sequence shown here is derived from an EMBL/GenBank/DDBJ whole genome shotgun (WGS) entry which is preliminary data.</text>
</comment>
<sequence length="615" mass="68197">MRLRLILSSLVLAPLLNLIHPISGALAQEEVGPALTEAELLTSLAGDYANIGQKDQAIQLLKEPLSLNQSLVEPCHKLSLLASVAGQYAFVGQKVKSSEVFSQARNILEATEYCGPEPSSSAWSDPTTWISLAFLNHVRASQYDTAFQIATGFGEQYIEPIQNGLEYRNAVKDPEWIKLNVAIQRKLANFYFRTKEFNKARTIWLALADYYKEQGKLEQVTQFQNLASKIEPTKADDPVGSQSPKEIARRSLFECFQKLRLLYPDVTWTLTRTLDTENPIGPEELKPILDLCKEEKFTAKNTVSTQQIVQALEQIAVTSHQISAPIKRADLLAAIANIYGQLKKDTEATKLLDQSLSSLKAGLESKLDDRYEASAVLVSIISGYLDIQRVDQALEVAQMVRAGEIKLAAPDFANIVVGPKFAYDSLMPPVVGFYAEIGNFESALQLANSLGRGHQDDALFRITEQYVLIEQYSKALQTAQMINPFDADLIYNILAVAVKSGQIEWAKQATLTLDWAVQTAEAMEEEADYTNVETVSSLTYRNRLLLMIAREYAQSKKLTQALNVTAQIGVNEFGKVPKSEALRAIARQYAKAGQTKEAVKLLNQAVEIARSISPN</sequence>
<dbReference type="SUPFAM" id="SSF48452">
    <property type="entry name" value="TPR-like"/>
    <property type="match status" value="1"/>
</dbReference>
<keyword evidence="1" id="KW-0802">TPR repeat</keyword>
<dbReference type="InterPro" id="IPR019734">
    <property type="entry name" value="TPR_rpt"/>
</dbReference>
<name>A0ABV0JA41_9CYAN</name>
<dbReference type="PROSITE" id="PS50005">
    <property type="entry name" value="TPR"/>
    <property type="match status" value="1"/>
</dbReference>
<dbReference type="RefSeq" id="WP_242016946.1">
    <property type="nucleotide sequence ID" value="NZ_JAMPKM010000009.1"/>
</dbReference>
<keyword evidence="4" id="KW-1185">Reference proteome</keyword>
<evidence type="ECO:0000256" key="2">
    <source>
        <dbReference type="SAM" id="SignalP"/>
    </source>
</evidence>
<evidence type="ECO:0000256" key="1">
    <source>
        <dbReference type="PROSITE-ProRule" id="PRU00339"/>
    </source>
</evidence>
<dbReference type="Proteomes" id="UP001464891">
    <property type="component" value="Unassembled WGS sequence"/>
</dbReference>
<accession>A0ABV0JA41</accession>
<dbReference type="SMART" id="SM00028">
    <property type="entry name" value="TPR"/>
    <property type="match status" value="4"/>
</dbReference>
<gene>
    <name evidence="3" type="ORF">NC998_16100</name>
</gene>
<protein>
    <recommendedName>
        <fullName evidence="5">Tetratricopeptide repeat protein</fullName>
    </recommendedName>
</protein>
<evidence type="ECO:0008006" key="5">
    <source>
        <dbReference type="Google" id="ProtNLM"/>
    </source>
</evidence>
<dbReference type="Gene3D" id="1.25.40.10">
    <property type="entry name" value="Tetratricopeptide repeat domain"/>
    <property type="match status" value="3"/>
</dbReference>
<feature type="repeat" description="TPR" evidence="1">
    <location>
        <begin position="579"/>
        <end position="612"/>
    </location>
</feature>
<dbReference type="EMBL" id="JAMPKM010000009">
    <property type="protein sequence ID" value="MEP0818622.1"/>
    <property type="molecule type" value="Genomic_DNA"/>
</dbReference>
<keyword evidence="2" id="KW-0732">Signal</keyword>
<reference evidence="3 4" key="1">
    <citation type="submission" date="2022-04" db="EMBL/GenBank/DDBJ databases">
        <title>Positive selection, recombination, and allopatry shape intraspecific diversity of widespread and dominant cyanobacteria.</title>
        <authorList>
            <person name="Wei J."/>
            <person name="Shu W."/>
            <person name="Hu C."/>
        </authorList>
    </citation>
    <scope>NUCLEOTIDE SEQUENCE [LARGE SCALE GENOMIC DNA]</scope>
    <source>
        <strain evidence="3 4">GB2-A4</strain>
    </source>
</reference>
<feature type="chain" id="PRO_5045177703" description="Tetratricopeptide repeat protein" evidence="2">
    <location>
        <begin position="28"/>
        <end position="615"/>
    </location>
</feature>
<evidence type="ECO:0000313" key="4">
    <source>
        <dbReference type="Proteomes" id="UP001464891"/>
    </source>
</evidence>
<dbReference type="InterPro" id="IPR011990">
    <property type="entry name" value="TPR-like_helical_dom_sf"/>
</dbReference>
<proteinExistence type="predicted"/>